<gene>
    <name evidence="1" type="ORF">niasHT_008945</name>
</gene>
<comment type="caution">
    <text evidence="1">The sequence shown here is derived from an EMBL/GenBank/DDBJ whole genome shotgun (WGS) entry which is preliminary data.</text>
</comment>
<proteinExistence type="predicted"/>
<sequence>MGEMECREAAEQVAERIRQCGYQEARIHEFAVKNFMATADVDFHIRLGPLSDFLGAKYCSFTPELFPVES</sequence>
<dbReference type="EMBL" id="JBICBT010000221">
    <property type="protein sequence ID" value="KAL3120191.1"/>
    <property type="molecule type" value="Genomic_DNA"/>
</dbReference>
<name>A0ABD2LYI2_9BILA</name>
<protein>
    <submittedName>
        <fullName evidence="1">Uncharacterized protein</fullName>
    </submittedName>
</protein>
<organism evidence="1 2">
    <name type="scientific">Heterodera trifolii</name>
    <dbReference type="NCBI Taxonomy" id="157864"/>
    <lineage>
        <taxon>Eukaryota</taxon>
        <taxon>Metazoa</taxon>
        <taxon>Ecdysozoa</taxon>
        <taxon>Nematoda</taxon>
        <taxon>Chromadorea</taxon>
        <taxon>Rhabditida</taxon>
        <taxon>Tylenchina</taxon>
        <taxon>Tylenchomorpha</taxon>
        <taxon>Tylenchoidea</taxon>
        <taxon>Heteroderidae</taxon>
        <taxon>Heteroderinae</taxon>
        <taxon>Heterodera</taxon>
    </lineage>
</organism>
<evidence type="ECO:0000313" key="1">
    <source>
        <dbReference type="EMBL" id="KAL3120191.1"/>
    </source>
</evidence>
<accession>A0ABD2LYI2</accession>
<evidence type="ECO:0000313" key="2">
    <source>
        <dbReference type="Proteomes" id="UP001620626"/>
    </source>
</evidence>
<dbReference type="Proteomes" id="UP001620626">
    <property type="component" value="Unassembled WGS sequence"/>
</dbReference>
<reference evidence="1 2" key="1">
    <citation type="submission" date="2024-10" db="EMBL/GenBank/DDBJ databases">
        <authorList>
            <person name="Kim D."/>
        </authorList>
    </citation>
    <scope>NUCLEOTIDE SEQUENCE [LARGE SCALE GENOMIC DNA]</scope>
    <source>
        <strain evidence="1">BH-2024</strain>
    </source>
</reference>
<dbReference type="AlphaFoldDB" id="A0ABD2LYI2"/>
<keyword evidence="2" id="KW-1185">Reference proteome</keyword>
<dbReference type="SUPFAM" id="SSF55945">
    <property type="entry name" value="TATA-box binding protein-like"/>
    <property type="match status" value="1"/>
</dbReference>